<evidence type="ECO:0000313" key="3">
    <source>
        <dbReference type="Proteomes" id="UP000019102"/>
    </source>
</evidence>
<dbReference type="Pfam" id="PF01261">
    <property type="entry name" value="AP_endonuc_2"/>
    <property type="match status" value="1"/>
</dbReference>
<name>W4VN89_9BACI</name>
<dbReference type="AlphaFoldDB" id="W4VN89"/>
<dbReference type="InterPro" id="IPR050312">
    <property type="entry name" value="IolE/XylAMocC-like"/>
</dbReference>
<dbReference type="eggNOG" id="COG1082">
    <property type="taxonomic scope" value="Bacteria"/>
</dbReference>
<dbReference type="InterPro" id="IPR013022">
    <property type="entry name" value="Xyl_isomerase-like_TIM-brl"/>
</dbReference>
<organism evidence="2 3">
    <name type="scientific">Gracilibacillus boraciitolerans JCM 21714</name>
    <dbReference type="NCBI Taxonomy" id="1298598"/>
    <lineage>
        <taxon>Bacteria</taxon>
        <taxon>Bacillati</taxon>
        <taxon>Bacillota</taxon>
        <taxon>Bacilli</taxon>
        <taxon>Bacillales</taxon>
        <taxon>Bacillaceae</taxon>
        <taxon>Gracilibacillus</taxon>
    </lineage>
</organism>
<dbReference type="RefSeq" id="WP_035724845.1">
    <property type="nucleotide sequence ID" value="NZ_BAVS01000022.1"/>
</dbReference>
<dbReference type="Proteomes" id="UP000019102">
    <property type="component" value="Unassembled WGS sequence"/>
</dbReference>
<evidence type="ECO:0000259" key="1">
    <source>
        <dbReference type="Pfam" id="PF01261"/>
    </source>
</evidence>
<reference evidence="2 3" key="1">
    <citation type="journal article" date="2014" name="Genome Announc.">
        <title>Draft Genome Sequence of the Boron-Tolerant and Moderately Halotolerant Bacterium Gracilibacillus boraciitolerans JCM 21714T.</title>
        <authorList>
            <person name="Ahmed I."/>
            <person name="Oshima K."/>
            <person name="Suda W."/>
            <person name="Kitamura K."/>
            <person name="Iida T."/>
            <person name="Ohmori Y."/>
            <person name="Fujiwara T."/>
            <person name="Hattori M."/>
            <person name="Ohkuma M."/>
        </authorList>
    </citation>
    <scope>NUCLEOTIDE SEQUENCE [LARGE SCALE GENOMIC DNA]</scope>
    <source>
        <strain evidence="2 3">JCM 21714</strain>
    </source>
</reference>
<gene>
    <name evidence="2" type="ORF">JCM21714_3455</name>
</gene>
<dbReference type="STRING" id="1298598.JCM21714_3455"/>
<evidence type="ECO:0000313" key="2">
    <source>
        <dbReference type="EMBL" id="GAE94308.1"/>
    </source>
</evidence>
<feature type="domain" description="Xylose isomerase-like TIM barrel" evidence="1">
    <location>
        <begin position="22"/>
        <end position="279"/>
    </location>
</feature>
<dbReference type="GO" id="GO:0016853">
    <property type="term" value="F:isomerase activity"/>
    <property type="evidence" value="ECO:0007669"/>
    <property type="project" value="UniProtKB-KW"/>
</dbReference>
<comment type="caution">
    <text evidence="2">The sequence shown here is derived from an EMBL/GenBank/DDBJ whole genome shotgun (WGS) entry which is preliminary data.</text>
</comment>
<dbReference type="OrthoDB" id="104997at2"/>
<accession>W4VN89</accession>
<dbReference type="Gene3D" id="3.20.20.150">
    <property type="entry name" value="Divalent-metal-dependent TIM barrel enzymes"/>
    <property type="match status" value="1"/>
</dbReference>
<protein>
    <submittedName>
        <fullName evidence="2">Xylose isomerase domain protein TIM barrel</fullName>
    </submittedName>
</protein>
<dbReference type="EMBL" id="BAVS01000022">
    <property type="protein sequence ID" value="GAE94308.1"/>
    <property type="molecule type" value="Genomic_DNA"/>
</dbReference>
<keyword evidence="2" id="KW-0413">Isomerase</keyword>
<sequence length="284" mass="32869">MKYSVFSVMAHDKTPEELIPMLKEVGYHAVEWRFKETPEEVRQEPTSFWRNNYCTIDPDISDQEIEEIKKMSEQYGIKTLSITPYLQDNIKDTEKVLAVAQKFNASFIRLGVPKYDRNEDFNQLFKNAKEYLKQAEKLCKQYGVKGLIETHHNTIVASASAAIRLLDGLDPQHVGVLYDPGNMVHEGYENHLLGLQLLGDYVAHVHMKNAAWVIDDSTKSDEVNWHVNWESIEKGIVNWDQVIKDLSTVGYDGYIGIEDFSQVDDTKNTLIHNFNWLQKWTENI</sequence>
<proteinExistence type="predicted"/>
<dbReference type="PANTHER" id="PTHR12110">
    <property type="entry name" value="HYDROXYPYRUVATE ISOMERASE"/>
    <property type="match status" value="1"/>
</dbReference>
<keyword evidence="3" id="KW-1185">Reference proteome</keyword>
<dbReference type="InterPro" id="IPR036237">
    <property type="entry name" value="Xyl_isomerase-like_sf"/>
</dbReference>
<dbReference type="SUPFAM" id="SSF51658">
    <property type="entry name" value="Xylose isomerase-like"/>
    <property type="match status" value="1"/>
</dbReference>